<accession>A0A382KA05</accession>
<dbReference type="PANTHER" id="PTHR43751:SF3">
    <property type="entry name" value="SULFATASE N-TERMINAL DOMAIN-CONTAINING PROTEIN"/>
    <property type="match status" value="1"/>
</dbReference>
<name>A0A382KA05_9ZZZZ</name>
<gene>
    <name evidence="2" type="ORF">METZ01_LOCUS273680</name>
</gene>
<reference evidence="2" key="1">
    <citation type="submission" date="2018-05" db="EMBL/GenBank/DDBJ databases">
        <authorList>
            <person name="Lanie J.A."/>
            <person name="Ng W.-L."/>
            <person name="Kazmierczak K.M."/>
            <person name="Andrzejewski T.M."/>
            <person name="Davidsen T.M."/>
            <person name="Wayne K.J."/>
            <person name="Tettelin H."/>
            <person name="Glass J.I."/>
            <person name="Rusch D."/>
            <person name="Podicherti R."/>
            <person name="Tsui H.-C.T."/>
            <person name="Winkler M.E."/>
        </authorList>
    </citation>
    <scope>NUCLEOTIDE SEQUENCE</scope>
</reference>
<dbReference type="Pfam" id="PF00884">
    <property type="entry name" value="Sulfatase"/>
    <property type="match status" value="1"/>
</dbReference>
<feature type="non-terminal residue" evidence="2">
    <location>
        <position position="62"/>
    </location>
</feature>
<sequence length="62" mass="6787">MTSPNILFLLSDEHSFRCMGHLDEDEGGEPVSTPTFDSLASRGTVFTDAYCQVSLCTPSRLC</sequence>
<dbReference type="AlphaFoldDB" id="A0A382KA05"/>
<dbReference type="InterPro" id="IPR000917">
    <property type="entry name" value="Sulfatase_N"/>
</dbReference>
<dbReference type="EMBL" id="UINC01079123">
    <property type="protein sequence ID" value="SVC20826.1"/>
    <property type="molecule type" value="Genomic_DNA"/>
</dbReference>
<evidence type="ECO:0000259" key="1">
    <source>
        <dbReference type="Pfam" id="PF00884"/>
    </source>
</evidence>
<dbReference type="InterPro" id="IPR017850">
    <property type="entry name" value="Alkaline_phosphatase_core_sf"/>
</dbReference>
<dbReference type="PANTHER" id="PTHR43751">
    <property type="entry name" value="SULFATASE"/>
    <property type="match status" value="1"/>
</dbReference>
<proteinExistence type="predicted"/>
<dbReference type="InterPro" id="IPR052701">
    <property type="entry name" value="GAG_Ulvan_Degrading_Sulfatases"/>
</dbReference>
<dbReference type="SUPFAM" id="SSF53649">
    <property type="entry name" value="Alkaline phosphatase-like"/>
    <property type="match status" value="1"/>
</dbReference>
<protein>
    <recommendedName>
        <fullName evidence="1">Sulfatase N-terminal domain-containing protein</fullName>
    </recommendedName>
</protein>
<feature type="domain" description="Sulfatase N-terminal" evidence="1">
    <location>
        <begin position="4"/>
        <end position="61"/>
    </location>
</feature>
<dbReference type="Gene3D" id="3.40.720.10">
    <property type="entry name" value="Alkaline Phosphatase, subunit A"/>
    <property type="match status" value="1"/>
</dbReference>
<organism evidence="2">
    <name type="scientific">marine metagenome</name>
    <dbReference type="NCBI Taxonomy" id="408172"/>
    <lineage>
        <taxon>unclassified sequences</taxon>
        <taxon>metagenomes</taxon>
        <taxon>ecological metagenomes</taxon>
    </lineage>
</organism>
<evidence type="ECO:0000313" key="2">
    <source>
        <dbReference type="EMBL" id="SVC20826.1"/>
    </source>
</evidence>